<sequence>MRVTSIFSKSQQECEQAFFPKMYISLSIISHTEEKVAQTESGSWKKKEKSVSVTVQCCAEKIKWEDRETKLGLGSSKESKRRDQGDETGESRRSDNRDADRTSSPVIPVPVLQNNNGAPLVGLVTIARHLVKEAKRTELLGDSAESRAVVHQWLEYRVTRLNGCTKDDIKTILKELNLYLQDKSYLAENQLTLADILMYYGIQPLIWLILFLSVSPTQVDLAVQEKEQYVNVTRWFDHMQHYPGVRRHLPPVVVLRNRIYTGRHH</sequence>
<dbReference type="Pfam" id="PF21972">
    <property type="entry name" value="Arc1p_N_like"/>
    <property type="match status" value="1"/>
</dbReference>
<feature type="domain" description="GST C-terminal" evidence="2">
    <location>
        <begin position="129"/>
        <end position="263"/>
    </location>
</feature>
<comment type="caution">
    <text evidence="3">The sequence shown here is derived from an EMBL/GenBank/DDBJ whole genome shotgun (WGS) entry which is preliminary data.</text>
</comment>
<dbReference type="Proteomes" id="UP000438429">
    <property type="component" value="Unassembled WGS sequence"/>
</dbReference>
<dbReference type="PANTHER" id="PTHR44490:SF1">
    <property type="entry name" value="EUKARYOTIC TRANSLATION ELONGATION FACTOR 1 EPSILON-1"/>
    <property type="match status" value="1"/>
</dbReference>
<accession>A0A6A4S6T1</accession>
<dbReference type="EMBL" id="VEVO01000017">
    <property type="protein sequence ID" value="KAF0028239.1"/>
    <property type="molecule type" value="Genomic_DNA"/>
</dbReference>
<dbReference type="GO" id="GO:0017101">
    <property type="term" value="C:aminoacyl-tRNA synthetase multienzyme complex"/>
    <property type="evidence" value="ECO:0007669"/>
    <property type="project" value="InterPro"/>
</dbReference>
<dbReference type="PROSITE" id="PS50405">
    <property type="entry name" value="GST_CTER"/>
    <property type="match status" value="1"/>
</dbReference>
<dbReference type="InterPro" id="IPR042450">
    <property type="entry name" value="EEF1E1"/>
</dbReference>
<gene>
    <name evidence="3" type="ORF">F2P81_019326</name>
</gene>
<dbReference type="Gene3D" id="1.20.1050.10">
    <property type="match status" value="1"/>
</dbReference>
<evidence type="ECO:0000313" key="3">
    <source>
        <dbReference type="EMBL" id="KAF0028239.1"/>
    </source>
</evidence>
<protein>
    <recommendedName>
        <fullName evidence="2">GST C-terminal domain-containing protein</fullName>
    </recommendedName>
</protein>
<feature type="region of interest" description="Disordered" evidence="1">
    <location>
        <begin position="70"/>
        <end position="111"/>
    </location>
</feature>
<dbReference type="InterPro" id="IPR053836">
    <property type="entry name" value="Arc1-like_N"/>
</dbReference>
<dbReference type="GO" id="GO:0043517">
    <property type="term" value="P:positive regulation of DNA damage response, signal transduction by p53 class mediator"/>
    <property type="evidence" value="ECO:0007669"/>
    <property type="project" value="InterPro"/>
</dbReference>
<dbReference type="InterPro" id="IPR010987">
    <property type="entry name" value="Glutathione-S-Trfase_C-like"/>
</dbReference>
<dbReference type="CDD" id="cd10305">
    <property type="entry name" value="GST_C_AIMP3"/>
    <property type="match status" value="1"/>
</dbReference>
<evidence type="ECO:0000313" key="4">
    <source>
        <dbReference type="Proteomes" id="UP000438429"/>
    </source>
</evidence>
<evidence type="ECO:0000256" key="1">
    <source>
        <dbReference type="SAM" id="MobiDB-lite"/>
    </source>
</evidence>
<dbReference type="GO" id="GO:0005737">
    <property type="term" value="C:cytoplasm"/>
    <property type="evidence" value="ECO:0007669"/>
    <property type="project" value="TreeGrafter"/>
</dbReference>
<feature type="compositionally biased region" description="Basic and acidic residues" evidence="1">
    <location>
        <begin position="77"/>
        <end position="101"/>
    </location>
</feature>
<dbReference type="PANTHER" id="PTHR44490">
    <property type="entry name" value="EUKARYOTIC TRANSLATION ELONGATION FACTOR 1 EPSILON-1"/>
    <property type="match status" value="1"/>
</dbReference>
<dbReference type="GO" id="GO:0005634">
    <property type="term" value="C:nucleus"/>
    <property type="evidence" value="ECO:0007669"/>
    <property type="project" value="TreeGrafter"/>
</dbReference>
<dbReference type="Gene3D" id="3.40.30.90">
    <property type="match status" value="1"/>
</dbReference>
<dbReference type="SUPFAM" id="SSF47616">
    <property type="entry name" value="GST C-terminal domain-like"/>
    <property type="match status" value="1"/>
</dbReference>
<evidence type="ECO:0000259" key="2">
    <source>
        <dbReference type="PROSITE" id="PS50405"/>
    </source>
</evidence>
<organism evidence="3 4">
    <name type="scientific">Scophthalmus maximus</name>
    <name type="common">Turbot</name>
    <name type="synonym">Psetta maxima</name>
    <dbReference type="NCBI Taxonomy" id="52904"/>
    <lineage>
        <taxon>Eukaryota</taxon>
        <taxon>Metazoa</taxon>
        <taxon>Chordata</taxon>
        <taxon>Craniata</taxon>
        <taxon>Vertebrata</taxon>
        <taxon>Euteleostomi</taxon>
        <taxon>Actinopterygii</taxon>
        <taxon>Neopterygii</taxon>
        <taxon>Teleostei</taxon>
        <taxon>Neoteleostei</taxon>
        <taxon>Acanthomorphata</taxon>
        <taxon>Carangaria</taxon>
        <taxon>Pleuronectiformes</taxon>
        <taxon>Pleuronectoidei</taxon>
        <taxon>Scophthalmidae</taxon>
        <taxon>Scophthalmus</taxon>
    </lineage>
</organism>
<proteinExistence type="predicted"/>
<dbReference type="AlphaFoldDB" id="A0A6A4S6T1"/>
<name>A0A6A4S6T1_SCOMX</name>
<dbReference type="InterPro" id="IPR053837">
    <property type="entry name" value="AIMP3/p18_C"/>
</dbReference>
<dbReference type="InterPro" id="IPR036282">
    <property type="entry name" value="Glutathione-S-Trfase_C_sf"/>
</dbReference>
<reference evidence="3 4" key="1">
    <citation type="submission" date="2019-06" db="EMBL/GenBank/DDBJ databases">
        <title>Draft genomes of female and male turbot (Scophthalmus maximus).</title>
        <authorList>
            <person name="Xu H."/>
            <person name="Xu X.-W."/>
            <person name="Shao C."/>
            <person name="Chen S."/>
        </authorList>
    </citation>
    <scope>NUCLEOTIDE SEQUENCE [LARGE SCALE GENOMIC DNA]</scope>
    <source>
        <strain evidence="3">Ysfricsl-2016a</strain>
        <tissue evidence="3">Blood</tissue>
    </source>
</reference>